<dbReference type="Pfam" id="PF01855">
    <property type="entry name" value="POR_N"/>
    <property type="match status" value="1"/>
</dbReference>
<dbReference type="SUPFAM" id="SSF52518">
    <property type="entry name" value="Thiamin diphosphate-binding fold (THDP-binding)"/>
    <property type="match status" value="1"/>
</dbReference>
<feature type="domain" description="Pyruvate flavodoxin/ferredoxin oxidoreductase pyrimidine binding" evidence="2">
    <location>
        <begin position="1"/>
        <end position="60"/>
    </location>
</feature>
<evidence type="ECO:0000313" key="4">
    <source>
        <dbReference type="Proteomes" id="UP000262325"/>
    </source>
</evidence>
<organism evidence="3 4">
    <name type="scientific">Flexistipes sinusarabici</name>
    <dbReference type="NCBI Taxonomy" id="2352"/>
    <lineage>
        <taxon>Bacteria</taxon>
        <taxon>Pseudomonadati</taxon>
        <taxon>Deferribacterota</taxon>
        <taxon>Deferribacteres</taxon>
        <taxon>Deferribacterales</taxon>
        <taxon>Flexistipitaceae</taxon>
        <taxon>Flexistipes</taxon>
    </lineage>
</organism>
<feature type="non-terminal residue" evidence="3">
    <location>
        <position position="1"/>
    </location>
</feature>
<evidence type="ECO:0000259" key="2">
    <source>
        <dbReference type="Pfam" id="PF01855"/>
    </source>
</evidence>
<feature type="non-terminal residue" evidence="3">
    <location>
        <position position="119"/>
    </location>
</feature>
<dbReference type="PANTHER" id="PTHR43088">
    <property type="entry name" value="SUBUNIT OF PYRUVATE:FLAVODOXIN OXIDOREDUCTASE-RELATED"/>
    <property type="match status" value="1"/>
</dbReference>
<protein>
    <submittedName>
        <fullName evidence="3">3-methyl-2-oxobutanoate dehydrogenase subunit beta</fullName>
    </submittedName>
</protein>
<dbReference type="InterPro" id="IPR002880">
    <property type="entry name" value="Pyrv_Fd/Flavodoxin_OxRdtase_N"/>
</dbReference>
<evidence type="ECO:0000313" key="3">
    <source>
        <dbReference type="EMBL" id="HCW92691.1"/>
    </source>
</evidence>
<dbReference type="Proteomes" id="UP000262325">
    <property type="component" value="Unassembled WGS sequence"/>
</dbReference>
<dbReference type="Gene3D" id="3.40.50.970">
    <property type="match status" value="1"/>
</dbReference>
<gene>
    <name evidence="3" type="ORF">DHM44_03310</name>
</gene>
<comment type="caution">
    <text evidence="3">The sequence shown here is derived from an EMBL/GenBank/DDBJ whole genome shotgun (WGS) entry which is preliminary data.</text>
</comment>
<dbReference type="EMBL" id="DPPF01000066">
    <property type="protein sequence ID" value="HCW92691.1"/>
    <property type="molecule type" value="Genomic_DNA"/>
</dbReference>
<dbReference type="PANTHER" id="PTHR43088:SF1">
    <property type="entry name" value="SUBUNIT OF PYRUVATE:FLAVODOXIN OXIDOREDUCTASE"/>
    <property type="match status" value="1"/>
</dbReference>
<dbReference type="GO" id="GO:0016491">
    <property type="term" value="F:oxidoreductase activity"/>
    <property type="evidence" value="ECO:0007669"/>
    <property type="project" value="UniProtKB-KW"/>
</dbReference>
<evidence type="ECO:0000256" key="1">
    <source>
        <dbReference type="ARBA" id="ARBA00023002"/>
    </source>
</evidence>
<sequence>IVYAPHTVQEAVDLTYRSFEISEKYRNPVIILGDGALGQMAETVILPPFKEKGETDEGWELTGAKSRDPRSVKSLRLAEGTLLEHNLYLEKKFKLISRNETEYSYEEGAYDVLVVAFGT</sequence>
<accession>A0A3D5QA09</accession>
<name>A0A3D5QA09_FLESI</name>
<dbReference type="InterPro" id="IPR029061">
    <property type="entry name" value="THDP-binding"/>
</dbReference>
<proteinExistence type="predicted"/>
<dbReference type="InterPro" id="IPR052368">
    <property type="entry name" value="2-oxoacid_oxidoreductase"/>
</dbReference>
<keyword evidence="1" id="KW-0560">Oxidoreductase</keyword>
<reference evidence="3 4" key="1">
    <citation type="journal article" date="2018" name="Nat. Biotechnol.">
        <title>A standardized bacterial taxonomy based on genome phylogeny substantially revises the tree of life.</title>
        <authorList>
            <person name="Parks D.H."/>
            <person name="Chuvochina M."/>
            <person name="Waite D.W."/>
            <person name="Rinke C."/>
            <person name="Skarshewski A."/>
            <person name="Chaumeil P.A."/>
            <person name="Hugenholtz P."/>
        </authorList>
    </citation>
    <scope>NUCLEOTIDE SEQUENCE [LARGE SCALE GENOMIC DNA]</scope>
    <source>
        <strain evidence="3">UBA8672</strain>
    </source>
</reference>
<dbReference type="AlphaFoldDB" id="A0A3D5QA09"/>